<feature type="signal peptide" evidence="1">
    <location>
        <begin position="1"/>
        <end position="19"/>
    </location>
</feature>
<comment type="caution">
    <text evidence="2">The sequence shown here is derived from an EMBL/GenBank/DDBJ whole genome shotgun (WGS) entry which is preliminary data.</text>
</comment>
<dbReference type="RefSeq" id="WP_230216783.1">
    <property type="nucleotide sequence ID" value="NZ_JAJKFT010000004.1"/>
</dbReference>
<accession>A0A9X1MJN2</accession>
<dbReference type="AlphaFoldDB" id="A0A9X1MJN2"/>
<feature type="chain" id="PRO_5040821369" description="Carboxypeptidase regulatory-like domain-containing protein" evidence="1">
    <location>
        <begin position="20"/>
        <end position="134"/>
    </location>
</feature>
<name>A0A9X1MJN2_9BACT</name>
<keyword evidence="3" id="KW-1185">Reference proteome</keyword>
<proteinExistence type="predicted"/>
<evidence type="ECO:0000313" key="3">
    <source>
        <dbReference type="Proteomes" id="UP001139103"/>
    </source>
</evidence>
<gene>
    <name evidence="2" type="ORF">LOC68_06055</name>
</gene>
<evidence type="ECO:0008006" key="4">
    <source>
        <dbReference type="Google" id="ProtNLM"/>
    </source>
</evidence>
<keyword evidence="1" id="KW-0732">Signal</keyword>
<reference evidence="2" key="1">
    <citation type="submission" date="2021-11" db="EMBL/GenBank/DDBJ databases">
        <title>Genome sequence.</title>
        <authorList>
            <person name="Sun Q."/>
        </authorList>
    </citation>
    <scope>NUCLEOTIDE SEQUENCE</scope>
    <source>
        <strain evidence="2">JC732</strain>
    </source>
</reference>
<organism evidence="2 3">
    <name type="scientific">Blastopirellula sediminis</name>
    <dbReference type="NCBI Taxonomy" id="2894196"/>
    <lineage>
        <taxon>Bacteria</taxon>
        <taxon>Pseudomonadati</taxon>
        <taxon>Planctomycetota</taxon>
        <taxon>Planctomycetia</taxon>
        <taxon>Pirellulales</taxon>
        <taxon>Pirellulaceae</taxon>
        <taxon>Blastopirellula</taxon>
    </lineage>
</organism>
<dbReference type="EMBL" id="JAJKFT010000004">
    <property type="protein sequence ID" value="MCC9627951.1"/>
    <property type="molecule type" value="Genomic_DNA"/>
</dbReference>
<protein>
    <recommendedName>
        <fullName evidence="4">Carboxypeptidase regulatory-like domain-containing protein</fullName>
    </recommendedName>
</protein>
<dbReference type="PROSITE" id="PS51257">
    <property type="entry name" value="PROKAR_LIPOPROTEIN"/>
    <property type="match status" value="1"/>
</dbReference>
<evidence type="ECO:0000256" key="1">
    <source>
        <dbReference type="SAM" id="SignalP"/>
    </source>
</evidence>
<evidence type="ECO:0000313" key="2">
    <source>
        <dbReference type="EMBL" id="MCC9627951.1"/>
    </source>
</evidence>
<dbReference type="Proteomes" id="UP001139103">
    <property type="component" value="Unassembled WGS sequence"/>
</dbReference>
<sequence length="134" mass="14331">MLRISLTMVLLTLPFFLGCGDGGPATYTVKGNVTLDGQPISSGSILLRDPSRQVGSAEAQIVNGVYELETLPGDKSVEISARKEVPLPGGKTNIEGDSTTFVESIPARYNTKSTLQLKVDSNLNQQDFSLKTKS</sequence>